<protein>
    <submittedName>
        <fullName evidence="1">Ovule protein</fullName>
    </submittedName>
</protein>
<proteinExistence type="predicted"/>
<reference evidence="1" key="1">
    <citation type="submission" date="2017-02" db="UniProtKB">
        <authorList>
            <consortium name="WormBaseParasite"/>
        </authorList>
    </citation>
    <scope>IDENTIFICATION</scope>
</reference>
<organism evidence="1">
    <name type="scientific">Hymenolepis diminuta</name>
    <name type="common">Rat tapeworm</name>
    <dbReference type="NCBI Taxonomy" id="6216"/>
    <lineage>
        <taxon>Eukaryota</taxon>
        <taxon>Metazoa</taxon>
        <taxon>Spiralia</taxon>
        <taxon>Lophotrochozoa</taxon>
        <taxon>Platyhelminthes</taxon>
        <taxon>Cestoda</taxon>
        <taxon>Eucestoda</taxon>
        <taxon>Cyclophyllidea</taxon>
        <taxon>Hymenolepididae</taxon>
        <taxon>Hymenolepis</taxon>
    </lineage>
</organism>
<dbReference type="WBParaSite" id="HDID_0001117801-mRNA-1">
    <property type="protein sequence ID" value="HDID_0001117801-mRNA-1"/>
    <property type="gene ID" value="HDID_0001117801"/>
</dbReference>
<sequence length="124" mass="14546">LWPAACPITHRVDQKMIMMKLSIKYPMLVLMKKINNQHLDLTPENQNLVGMIRDLKMGAVRMNQDLETKPRVKSGHQQRLLKHPPTPNKLLASYLLYLLPTPFFTDSHYLMSELHLFNHFPLLF</sequence>
<accession>A0A0R3SZI2</accession>
<dbReference type="AlphaFoldDB" id="A0A0R3SZI2"/>
<name>A0A0R3SZI2_HYMDI</name>
<evidence type="ECO:0000313" key="1">
    <source>
        <dbReference type="WBParaSite" id="HDID_0001117801-mRNA-1"/>
    </source>
</evidence>